<dbReference type="InterPro" id="IPR036372">
    <property type="entry name" value="BEACH_dom_sf"/>
</dbReference>
<dbReference type="Pfam" id="PF15787">
    <property type="entry name" value="DUF4704"/>
    <property type="match status" value="2"/>
</dbReference>
<evidence type="ECO:0000259" key="6">
    <source>
        <dbReference type="PROSITE" id="PS50197"/>
    </source>
</evidence>
<dbReference type="PANTHER" id="PTHR13743">
    <property type="entry name" value="BEIGE/BEACH-RELATED"/>
    <property type="match status" value="1"/>
</dbReference>
<keyword evidence="3" id="KW-0677">Repeat</keyword>
<dbReference type="SUPFAM" id="SSF50978">
    <property type="entry name" value="WD40 repeat-like"/>
    <property type="match status" value="1"/>
</dbReference>
<dbReference type="InterPro" id="IPR016024">
    <property type="entry name" value="ARM-type_fold"/>
</dbReference>
<dbReference type="InterPro" id="IPR023362">
    <property type="entry name" value="PH-BEACH_dom"/>
</dbReference>
<dbReference type="Gene3D" id="2.30.29.30">
    <property type="entry name" value="Pleckstrin-homology domain (PH domain)/Phosphotyrosine-binding domain (PTB)"/>
    <property type="match status" value="1"/>
</dbReference>
<dbReference type="OrthoDB" id="26681at2759"/>
<sequence>MADSPGLSPTSRSETDQVLLQKKNNESGERKNYERDRSLNAVSTAARTKLSQLIDLATQAEEQTDYKRVVDTVFDSLVGGVFDLEARFTIKDSSDLIILLELLEHCNISLKVEILGLLIAILRKSIPNLQAATKIGLIERVLCRLSQEGEVVVADKLVELLGILSSYSITVKELKTLFVTLKGVNGKWPCHTVKLLTILKLMLDKHGPDVYFNFSGQEGGAITLPPISKWPLQSGFTFSTWLCLDTSHLANAEKCKPFLYCFRTGPMLVLECAVKTGKKENKVLHHLVKFEFHPQKWYMVTVVHAYNRFHSSEIRCFVNGKVVSTGETTLVHANEPFDKCYIGSSPKADVQSVFCGQMAAVYVFSEALSAQTVGAIHRLGPWYKGQFKFPAEIDTPLSEQDRKVLYEGHLSAVIMFMYSPKACDQQLCLEASPTENPSFFCHSPHALMLEGVQSVVTHSLQSILHSLGGIQMLLPLFSQLDFPQEGSGEATETPELAICTVLLSLLSDLLRRSCTSQQQMIQCQGFLVISHVLEMAVNTHLTEDALDILLSLARHLLSSSGSGDLLGSLLDHILFNPNLWVKASSKVQLQLFSVFATDLATGTGCAAHLRHDVGVSRLMYMLKTFYWLHDAPELDHDSRRPSKEEIHSLRAFLLLLVKQLVLKDKGITEEEFKSILSYLMITNEEENLLDVLQLVLSIMTEQPDTCIPVFDKVDGLRVLFRFLDMKSEAVRVYSLKIVGCFLQFCPAKRKQDLLEHYSLFSLIGEKLMKHSLTLTTYNVLFEILVGRVSKQVVSGHHPQPDNTFLLHNTTMANVIAKMLRKSEGKQCNAGVKLTRQGSFKEDRTPDEEKVDLKRKFLSDLVLLLNHSKINRSLILQLSCWQDWLFSLAHIEPSNPDESRTTDTVFCLFRMLLHHAFQEEREGWRIWVDTLAILHGKVSTYEKEKQKFGLKQVDEATPNAVSSPEHVKQGAEVLPNADKKSPVTKSADSDVDRKKFFQSLLQGKNGPKVEPTVPITIPEESESEPNSPDREEAKVSTNVSTNNVKTVAMNDDNHSPCNENGDVIVGHSEESHSNIEGSLSTTGVGSEIRGSAVAEKSEDPRTHLPDKGLNSDTNENGESQQDKSHVSESVTEDEKDEGVKENSSSGSSTGGNLTVTDQSEKADEKAEVAPLKNENIVSIEEVSVSEENNDKKTENLTLNDSEKEPENYVNSSGGQDLLNVKDEPRDVDNSLTIAVKSSYIGAPIETSENTLSNCKATEVVVRSETVDHSKGVIINEGESPAQAEGNNDEKRSVDDSTPGSQPSSPTSTLETEAESSPRSTSSAGAVGTGNPGSPNQKSSYRAYVNIPEYLWSPIHQRLLADLLFAIESDVQVWRSHNRKTVMDFVNSKENGTYLWNLAHFVSVLADNVIFCCGDLLPLLSSVTSRDYGQDVIEPCGGMTLETSFSFLNRLMSLVDVIVFTSSLAFSGVEANRNMSTGGFLRQCLRLVFCCAARNRLVCRQRNRPILPVITSAKLGKKALKEARQAIKTLIASTKPPSEQHFFPLKTSNCSAAHVPSLCLKDLVQNIPGHMTTVTDPEKLLQEMDVNRLRAVVYRDFEDSKQAQFLALTVVYFIAVMMVAKYRDLLKSEDSDARARFHTVASPGRTMSEGEVQGLSENRSRAATWGAQRSASADVEGDDVFSWEDAEPTIPSFLKGSVDFNRLSLSEKLELGFKSSGSLLKEVLLDFSPFLSRVLIGSHGQELVLEGLSCQKTDSIVELVMLLCSQEWQNSLQRHGGMAFMELVNEGRLLSHAMRERIVMTTSEAFVIVSKLDEISRQKHLQFVELCRLTEATYNENDKLQDQLLLATKRRDFSVARNVIQKVLDIITSEQGAWAVEQEPANVQFYRLDMWEDDSRRRMRFVKNEHGSSHPEATLLESLEGDHGLTAAPQPLNFAKISSAKAEDSYSLNEEEIAEMVIEDRSMGRDVSGHVVFTSSCHMIAPCVVAPGTLTVTSEALFFTVDEENPEYQKLDPKVIMYMDCLHGKWLLDMIKAVFSRRYLLQNCAVEVYTSTGTSVVFKFADQQTVRKVIRALPPVGVGTYYGIPQTRAASLYSPRQLFQKSTMTLRWQKGEVSNFQYLMFLNTIAGRSFCDLNQYPVFPWVLTNYESDTLDLTDSNNYRDLSKPIGVLNPTRHAQFLERYASWDENDDIPPFHYGTHYSTSGFTLAWMIRVEPFATQFLNLQGGKFDHPGRTFCSIIRSWKNCQRDTSDVKELIPELYYLPEMFVNSNNFTFGIDDDGLVIDDVELPKWASTPEEFVMLHRAALESRYVSSHLHEWVDLIFGFKQKGPEAEKATNVFFHLTYEGNVDLDSIADPVMREAVEQQIKSFGQTPSQLLHEPHVPRIPPETPITEEEEPFKSIYLTFKVTSDVPVTHVAANTDSTVPSPAVVTISCNQCFSVNKWFTSDPKQSLRGVQVEQDPMLATNAGRQKRQLGEPLDQSVTPCACCFVVTADNKYIMACGYWDNSFKCFSADGGKLTQCVFGHWDVVTCLAYSRHVGLIGGDALVVSGSRDATVLVWRWSEKLQRVAATDREEGDNPSPLAILTGHEQPVVCVDVNASLGLVVSGSQEGPCLLHTTAGNLLRTLRGPGDCVRPRLLKLSRDGLVVVNYTDGTGHLAVFTINGRLLSDKKLDDQMLALALNKDGNFFVTGGFSRYLRLWRTHDLCLLHTYPPCDGSIRALTISTDQRCLVAGLASGSILAIAVNFPGRL</sequence>
<feature type="compositionally biased region" description="Polar residues" evidence="5">
    <location>
        <begin position="1073"/>
        <end position="1083"/>
    </location>
</feature>
<dbReference type="InterPro" id="IPR001680">
    <property type="entry name" value="WD40_rpt"/>
</dbReference>
<evidence type="ECO:0008006" key="10">
    <source>
        <dbReference type="Google" id="ProtNLM"/>
    </source>
</evidence>
<feature type="region of interest" description="Disordered" evidence="5">
    <location>
        <begin position="1069"/>
        <end position="1221"/>
    </location>
</feature>
<feature type="compositionally biased region" description="Basic and acidic residues" evidence="5">
    <location>
        <begin position="976"/>
        <end position="994"/>
    </location>
</feature>
<protein>
    <recommendedName>
        <fullName evidence="10">BEACH-type PH domain-containing protein</fullName>
    </recommendedName>
</protein>
<evidence type="ECO:0000313" key="8">
    <source>
        <dbReference type="EMBL" id="RMX58404.1"/>
    </source>
</evidence>
<dbReference type="InterPro" id="IPR046851">
    <property type="entry name" value="NBCH_WD40"/>
</dbReference>
<dbReference type="Proteomes" id="UP000275408">
    <property type="component" value="Unassembled WGS sequence"/>
</dbReference>
<keyword evidence="4" id="KW-0472">Membrane</keyword>
<dbReference type="Pfam" id="PF20425">
    <property type="entry name" value="Neurobeachin"/>
    <property type="match status" value="1"/>
</dbReference>
<name>A0A3M6UY07_POCDA</name>
<feature type="compositionally biased region" description="Polar residues" evidence="5">
    <location>
        <begin position="7"/>
        <end position="18"/>
    </location>
</feature>
<dbReference type="Pfam" id="PF14844">
    <property type="entry name" value="PH_BEACH"/>
    <property type="match status" value="1"/>
</dbReference>
<evidence type="ECO:0000256" key="4">
    <source>
        <dbReference type="ARBA" id="ARBA00023136"/>
    </source>
</evidence>
<feature type="domain" description="BEACH-type PH" evidence="7">
    <location>
        <begin position="1964"/>
        <end position="2072"/>
    </location>
</feature>
<feature type="compositionally biased region" description="Polar residues" evidence="5">
    <location>
        <begin position="1313"/>
        <end position="1322"/>
    </location>
</feature>
<comment type="subcellular location">
    <subcellularLocation>
        <location evidence="1">Membrane</location>
    </subcellularLocation>
</comment>
<feature type="compositionally biased region" description="Low complexity" evidence="5">
    <location>
        <begin position="1172"/>
        <end position="1185"/>
    </location>
</feature>
<dbReference type="PANTHER" id="PTHR13743:SF162">
    <property type="entry name" value="NEUROBEACHIN"/>
    <property type="match status" value="1"/>
</dbReference>
<feature type="compositionally biased region" description="Low complexity" evidence="5">
    <location>
        <begin position="1295"/>
        <end position="1307"/>
    </location>
</feature>
<gene>
    <name evidence="8" type="ORF">pdam_00021393</name>
</gene>
<proteinExistence type="predicted"/>
<keyword evidence="9" id="KW-1185">Reference proteome</keyword>
<dbReference type="GO" id="GO:0016020">
    <property type="term" value="C:membrane"/>
    <property type="evidence" value="ECO:0007669"/>
    <property type="project" value="UniProtKB-SubCell"/>
</dbReference>
<dbReference type="GO" id="GO:0008104">
    <property type="term" value="P:intracellular protein localization"/>
    <property type="evidence" value="ECO:0007669"/>
    <property type="project" value="TreeGrafter"/>
</dbReference>
<dbReference type="Pfam" id="PF06469">
    <property type="entry name" value="DUF1088"/>
    <property type="match status" value="1"/>
</dbReference>
<dbReference type="SUPFAM" id="SSF50729">
    <property type="entry name" value="PH domain-like"/>
    <property type="match status" value="1"/>
</dbReference>
<dbReference type="InterPro" id="IPR013320">
    <property type="entry name" value="ConA-like_dom_sf"/>
</dbReference>
<dbReference type="Gene3D" id="1.10.1540.10">
    <property type="entry name" value="BEACH domain"/>
    <property type="match status" value="1"/>
</dbReference>
<dbReference type="InterPro" id="IPR011993">
    <property type="entry name" value="PH-like_dom_sf"/>
</dbReference>
<evidence type="ECO:0000256" key="2">
    <source>
        <dbReference type="ARBA" id="ARBA00022574"/>
    </source>
</evidence>
<dbReference type="Pfam" id="PF20426">
    <property type="entry name" value="NBCH_WD40"/>
    <property type="match status" value="1"/>
</dbReference>
<reference evidence="8 9" key="1">
    <citation type="journal article" date="2018" name="Sci. Rep.">
        <title>Comparative analysis of the Pocillopora damicornis genome highlights role of immune system in coral evolution.</title>
        <authorList>
            <person name="Cunning R."/>
            <person name="Bay R.A."/>
            <person name="Gillette P."/>
            <person name="Baker A.C."/>
            <person name="Traylor-Knowles N."/>
        </authorList>
    </citation>
    <scope>NUCLEOTIDE SEQUENCE [LARGE SCALE GENOMIC DNA]</scope>
    <source>
        <strain evidence="8">RSMAS</strain>
        <tissue evidence="8">Whole animal</tissue>
    </source>
</reference>
<dbReference type="SUPFAM" id="SSF81837">
    <property type="entry name" value="BEACH domain"/>
    <property type="match status" value="1"/>
</dbReference>
<evidence type="ECO:0000256" key="5">
    <source>
        <dbReference type="SAM" id="MobiDB-lite"/>
    </source>
</evidence>
<dbReference type="InterPro" id="IPR000409">
    <property type="entry name" value="BEACH_dom"/>
</dbReference>
<feature type="region of interest" description="Disordered" evidence="5">
    <location>
        <begin position="955"/>
        <end position="1040"/>
    </location>
</feature>
<feature type="compositionally biased region" description="Basic and acidic residues" evidence="5">
    <location>
        <begin position="1187"/>
        <end position="1205"/>
    </location>
</feature>
<dbReference type="InterPro" id="IPR031570">
    <property type="entry name" value="NBEA/BDCP_DUF4704"/>
</dbReference>
<dbReference type="InterPro" id="IPR010508">
    <property type="entry name" value="NBEA-like_DUF1088"/>
</dbReference>
<dbReference type="GO" id="GO:0005829">
    <property type="term" value="C:cytosol"/>
    <property type="evidence" value="ECO:0007669"/>
    <property type="project" value="TreeGrafter"/>
</dbReference>
<dbReference type="PROSITE" id="PS50197">
    <property type="entry name" value="BEACH"/>
    <property type="match status" value="1"/>
</dbReference>
<dbReference type="InterPro" id="IPR015943">
    <property type="entry name" value="WD40/YVTN_repeat-like_dom_sf"/>
</dbReference>
<feature type="compositionally biased region" description="Polar residues" evidence="5">
    <location>
        <begin position="1109"/>
        <end position="1118"/>
    </location>
</feature>
<dbReference type="CDD" id="cd01201">
    <property type="entry name" value="PH_BEACH"/>
    <property type="match status" value="1"/>
</dbReference>
<dbReference type="EMBL" id="RCHS01000527">
    <property type="protein sequence ID" value="RMX58404.1"/>
    <property type="molecule type" value="Genomic_DNA"/>
</dbReference>
<dbReference type="Gene3D" id="2.130.10.10">
    <property type="entry name" value="YVTN repeat-like/Quinoprotein amine dehydrogenase"/>
    <property type="match status" value="2"/>
</dbReference>
<feature type="compositionally biased region" description="Basic and acidic residues" evidence="5">
    <location>
        <begin position="1157"/>
        <end position="1166"/>
    </location>
</feature>
<feature type="region of interest" description="Disordered" evidence="5">
    <location>
        <begin position="1"/>
        <end position="35"/>
    </location>
</feature>
<dbReference type="Gene3D" id="2.60.120.200">
    <property type="match status" value="1"/>
</dbReference>
<feature type="region of interest" description="Disordered" evidence="5">
    <location>
        <begin position="1269"/>
        <end position="1335"/>
    </location>
</feature>
<evidence type="ECO:0000256" key="3">
    <source>
        <dbReference type="ARBA" id="ARBA00022737"/>
    </source>
</evidence>
<dbReference type="InterPro" id="IPR046852">
    <property type="entry name" value="Neurobeachin_a-sol"/>
</dbReference>
<organism evidence="8 9">
    <name type="scientific">Pocillopora damicornis</name>
    <name type="common">Cauliflower coral</name>
    <name type="synonym">Millepora damicornis</name>
    <dbReference type="NCBI Taxonomy" id="46731"/>
    <lineage>
        <taxon>Eukaryota</taxon>
        <taxon>Metazoa</taxon>
        <taxon>Cnidaria</taxon>
        <taxon>Anthozoa</taxon>
        <taxon>Hexacorallia</taxon>
        <taxon>Scleractinia</taxon>
        <taxon>Astrocoeniina</taxon>
        <taxon>Pocilloporidae</taxon>
        <taxon>Pocillopora</taxon>
    </lineage>
</organism>
<dbReference type="GO" id="GO:0019901">
    <property type="term" value="F:protein kinase binding"/>
    <property type="evidence" value="ECO:0007669"/>
    <property type="project" value="TreeGrafter"/>
</dbReference>
<dbReference type="SUPFAM" id="SSF49899">
    <property type="entry name" value="Concanavalin A-like lectins/glucanases"/>
    <property type="match status" value="1"/>
</dbReference>
<dbReference type="SMART" id="SM01026">
    <property type="entry name" value="Beach"/>
    <property type="match status" value="1"/>
</dbReference>
<evidence type="ECO:0000256" key="1">
    <source>
        <dbReference type="ARBA" id="ARBA00004370"/>
    </source>
</evidence>
<evidence type="ECO:0000313" key="9">
    <source>
        <dbReference type="Proteomes" id="UP000275408"/>
    </source>
</evidence>
<dbReference type="Pfam" id="PF02138">
    <property type="entry name" value="Beach"/>
    <property type="match status" value="1"/>
</dbReference>
<dbReference type="SUPFAM" id="SSF48371">
    <property type="entry name" value="ARM repeat"/>
    <property type="match status" value="1"/>
</dbReference>
<dbReference type="InterPro" id="IPR036322">
    <property type="entry name" value="WD40_repeat_dom_sf"/>
</dbReference>
<keyword evidence="2" id="KW-0853">WD repeat</keyword>
<evidence type="ECO:0000259" key="7">
    <source>
        <dbReference type="PROSITE" id="PS51783"/>
    </source>
</evidence>
<accession>A0A3M6UY07</accession>
<feature type="domain" description="BEACH" evidence="6">
    <location>
        <begin position="2091"/>
        <end position="2381"/>
    </location>
</feature>
<dbReference type="PROSITE" id="PS51783">
    <property type="entry name" value="PH_BEACH"/>
    <property type="match status" value="1"/>
</dbReference>
<dbReference type="Pfam" id="PF13385">
    <property type="entry name" value="Laminin_G_3"/>
    <property type="match status" value="1"/>
</dbReference>
<dbReference type="FunFam" id="1.10.1540.10:FF:000001">
    <property type="entry name" value="neurobeachin isoform X1"/>
    <property type="match status" value="1"/>
</dbReference>
<comment type="caution">
    <text evidence="8">The sequence shown here is derived from an EMBL/GenBank/DDBJ whole genome shotgun (WGS) entry which is preliminary data.</text>
</comment>
<feature type="compositionally biased region" description="Basic and acidic residues" evidence="5">
    <location>
        <begin position="23"/>
        <end position="35"/>
    </location>
</feature>
<dbReference type="STRING" id="46731.A0A3M6UY07"/>
<feature type="compositionally biased region" description="Basic and acidic residues" evidence="5">
    <location>
        <begin position="1094"/>
        <end position="1105"/>
    </location>
</feature>
<dbReference type="SMART" id="SM00320">
    <property type="entry name" value="WD40"/>
    <property type="match status" value="4"/>
</dbReference>
<dbReference type="InterPro" id="IPR050865">
    <property type="entry name" value="BEACH_Domain"/>
</dbReference>
<dbReference type="CDD" id="cd06071">
    <property type="entry name" value="Beach"/>
    <property type="match status" value="1"/>
</dbReference>